<name>A0A022QXZ0_ERYGU</name>
<dbReference type="PANTHER" id="PTHR37735">
    <property type="entry name" value="OS08G0567000 PROTEIN"/>
    <property type="match status" value="1"/>
</dbReference>
<dbReference type="InterPro" id="IPR056696">
    <property type="entry name" value="DUF7794"/>
</dbReference>
<keyword evidence="2" id="KW-0732">Signal</keyword>
<dbReference type="STRING" id="4155.A0A022QXZ0"/>
<dbReference type="eggNOG" id="ENOG502QSGQ">
    <property type="taxonomic scope" value="Eukaryota"/>
</dbReference>
<keyword evidence="1" id="KW-0812">Transmembrane</keyword>
<proteinExistence type="predicted"/>
<dbReference type="OrthoDB" id="1928130at2759"/>
<sequence>MDTHTAFSLSLLFIFSLLSIHPKVILGDSTVVFLDSPTRQYLRRPSSEIGSLSPSEIGATASVLLGSLPPSTLSAASSAKLNEVLMPKPFDKPRAVFMLEVTGAEDSQLISDSEKSAFSRALTIKVDGNQRVDIQWTDEDSLVLNEVSSDAECSDSELNDFASELGGSYVEDASGPLNGELVIPMANGAFLRLHLSERADREFITGLVSLINNIEKAKKIHEVLAINEHSPAMLISGRFDGIKALEDRYGKEGLTQRGLELFVNCISKSFDSLQAAYEGQLVGVIAHVGSESKNVFDITATSRPSARSMAETEEASAEFTKIAEIVFVRTALAWITGIILLIATYLAIYFLMYMPITKDTLLYSNVKLD</sequence>
<accession>A0A022QXZ0</accession>
<keyword evidence="1" id="KW-0472">Membrane</keyword>
<dbReference type="PhylomeDB" id="A0A022QXZ0"/>
<feature type="signal peptide" evidence="2">
    <location>
        <begin position="1"/>
        <end position="27"/>
    </location>
</feature>
<reference evidence="4 5" key="1">
    <citation type="journal article" date="2013" name="Proc. Natl. Acad. Sci. U.S.A.">
        <title>Fine-scale variation in meiotic recombination in Mimulus inferred from population shotgun sequencing.</title>
        <authorList>
            <person name="Hellsten U."/>
            <person name="Wright K.M."/>
            <person name="Jenkins J."/>
            <person name="Shu S."/>
            <person name="Yuan Y."/>
            <person name="Wessler S.R."/>
            <person name="Schmutz J."/>
            <person name="Willis J.H."/>
            <person name="Rokhsar D.S."/>
        </authorList>
    </citation>
    <scope>NUCLEOTIDE SEQUENCE [LARGE SCALE GENOMIC DNA]</scope>
    <source>
        <strain evidence="5">cv. DUN x IM62</strain>
    </source>
</reference>
<dbReference type="OMA" id="ECNAACI"/>
<dbReference type="Proteomes" id="UP000030748">
    <property type="component" value="Unassembled WGS sequence"/>
</dbReference>
<evidence type="ECO:0000313" key="4">
    <source>
        <dbReference type="EMBL" id="EYU31405.1"/>
    </source>
</evidence>
<feature type="transmembrane region" description="Helical" evidence="1">
    <location>
        <begin position="331"/>
        <end position="352"/>
    </location>
</feature>
<evidence type="ECO:0000313" key="5">
    <source>
        <dbReference type="Proteomes" id="UP000030748"/>
    </source>
</evidence>
<feature type="domain" description="DUF7794" evidence="3">
    <location>
        <begin position="28"/>
        <end position="286"/>
    </location>
</feature>
<evidence type="ECO:0000256" key="1">
    <source>
        <dbReference type="SAM" id="Phobius"/>
    </source>
</evidence>
<dbReference type="EMBL" id="KI630969">
    <property type="protein sequence ID" value="EYU31405.1"/>
    <property type="molecule type" value="Genomic_DNA"/>
</dbReference>
<dbReference type="AlphaFoldDB" id="A0A022QXZ0"/>
<protein>
    <recommendedName>
        <fullName evidence="3">DUF7794 domain-containing protein</fullName>
    </recommendedName>
</protein>
<dbReference type="KEGG" id="egt:105964639"/>
<evidence type="ECO:0000259" key="3">
    <source>
        <dbReference type="Pfam" id="PF25070"/>
    </source>
</evidence>
<dbReference type="Pfam" id="PF25070">
    <property type="entry name" value="DUF7794"/>
    <property type="match status" value="1"/>
</dbReference>
<feature type="chain" id="PRO_5001507626" description="DUF7794 domain-containing protein" evidence="2">
    <location>
        <begin position="28"/>
        <end position="369"/>
    </location>
</feature>
<dbReference type="PANTHER" id="PTHR37735:SF1">
    <property type="entry name" value="OS08G0567000 PROTEIN"/>
    <property type="match status" value="1"/>
</dbReference>
<keyword evidence="5" id="KW-1185">Reference proteome</keyword>
<keyword evidence="1" id="KW-1133">Transmembrane helix</keyword>
<evidence type="ECO:0000256" key="2">
    <source>
        <dbReference type="SAM" id="SignalP"/>
    </source>
</evidence>
<gene>
    <name evidence="4" type="ORF">MIMGU_mgv1a008584mg</name>
</gene>
<organism evidence="4 5">
    <name type="scientific">Erythranthe guttata</name>
    <name type="common">Yellow monkey flower</name>
    <name type="synonym">Mimulus guttatus</name>
    <dbReference type="NCBI Taxonomy" id="4155"/>
    <lineage>
        <taxon>Eukaryota</taxon>
        <taxon>Viridiplantae</taxon>
        <taxon>Streptophyta</taxon>
        <taxon>Embryophyta</taxon>
        <taxon>Tracheophyta</taxon>
        <taxon>Spermatophyta</taxon>
        <taxon>Magnoliopsida</taxon>
        <taxon>eudicotyledons</taxon>
        <taxon>Gunneridae</taxon>
        <taxon>Pentapetalae</taxon>
        <taxon>asterids</taxon>
        <taxon>lamiids</taxon>
        <taxon>Lamiales</taxon>
        <taxon>Phrymaceae</taxon>
        <taxon>Erythranthe</taxon>
    </lineage>
</organism>